<feature type="compositionally biased region" description="Low complexity" evidence="1">
    <location>
        <begin position="31"/>
        <end position="56"/>
    </location>
</feature>
<feature type="compositionally biased region" description="Acidic residues" evidence="1">
    <location>
        <begin position="171"/>
        <end position="188"/>
    </location>
</feature>
<dbReference type="AlphaFoldDB" id="A0A4P9W211"/>
<gene>
    <name evidence="2" type="ORF">BDK51DRAFT_44012</name>
</gene>
<evidence type="ECO:0000256" key="1">
    <source>
        <dbReference type="SAM" id="MobiDB-lite"/>
    </source>
</evidence>
<evidence type="ECO:0000313" key="2">
    <source>
        <dbReference type="EMBL" id="RKO86239.1"/>
    </source>
</evidence>
<protein>
    <submittedName>
        <fullName evidence="2">Uncharacterized protein</fullName>
    </submittedName>
</protein>
<feature type="region of interest" description="Disordered" evidence="1">
    <location>
        <begin position="1"/>
        <end position="121"/>
    </location>
</feature>
<dbReference type="EMBL" id="KZ998365">
    <property type="protein sequence ID" value="RKO86239.1"/>
    <property type="molecule type" value="Genomic_DNA"/>
</dbReference>
<accession>A0A4P9W211</accession>
<organism evidence="2 3">
    <name type="scientific">Blyttiomyces helicus</name>
    <dbReference type="NCBI Taxonomy" id="388810"/>
    <lineage>
        <taxon>Eukaryota</taxon>
        <taxon>Fungi</taxon>
        <taxon>Fungi incertae sedis</taxon>
        <taxon>Chytridiomycota</taxon>
        <taxon>Chytridiomycota incertae sedis</taxon>
        <taxon>Chytridiomycetes</taxon>
        <taxon>Chytridiomycetes incertae sedis</taxon>
        <taxon>Blyttiomyces</taxon>
    </lineage>
</organism>
<feature type="compositionally biased region" description="Polar residues" evidence="1">
    <location>
        <begin position="61"/>
        <end position="88"/>
    </location>
</feature>
<keyword evidence="3" id="KW-1185">Reference proteome</keyword>
<proteinExistence type="predicted"/>
<sequence>MGCFPNEHQAPLQTGRATIAPPQLHVRDRGATSNPPVSATSTPNTSPSTGTPATSPLVLSGASSKWTPSTNPTGPNQTPTSPRSSLSAAASCAKTSWHRAPDPPPHDQASKAPRCYDPRRPVHPFKREDDIAQHAFETVSAEFCLGTKQINGGLEIGADVAVDADKGWEIEEVEEEEVEEEVEEMEEEENKKEAGESASEEDVAHWGPNTTPDPFADPNSIYFGPLDTSPDQQMTLRERSTKFVNRAALNTLPTPHTHS</sequence>
<dbReference type="Proteomes" id="UP000269721">
    <property type="component" value="Unassembled WGS sequence"/>
</dbReference>
<feature type="region of interest" description="Disordered" evidence="1">
    <location>
        <begin position="171"/>
        <end position="233"/>
    </location>
</feature>
<feature type="compositionally biased region" description="Basic and acidic residues" evidence="1">
    <location>
        <begin position="99"/>
        <end position="121"/>
    </location>
</feature>
<reference evidence="3" key="1">
    <citation type="journal article" date="2018" name="Nat. Microbiol.">
        <title>Leveraging single-cell genomics to expand the fungal tree of life.</title>
        <authorList>
            <person name="Ahrendt S.R."/>
            <person name="Quandt C.A."/>
            <person name="Ciobanu D."/>
            <person name="Clum A."/>
            <person name="Salamov A."/>
            <person name="Andreopoulos B."/>
            <person name="Cheng J.F."/>
            <person name="Woyke T."/>
            <person name="Pelin A."/>
            <person name="Henrissat B."/>
            <person name="Reynolds N.K."/>
            <person name="Benny G.L."/>
            <person name="Smith M.E."/>
            <person name="James T.Y."/>
            <person name="Grigoriev I.V."/>
        </authorList>
    </citation>
    <scope>NUCLEOTIDE SEQUENCE [LARGE SCALE GENOMIC DNA]</scope>
</reference>
<evidence type="ECO:0000313" key="3">
    <source>
        <dbReference type="Proteomes" id="UP000269721"/>
    </source>
</evidence>
<name>A0A4P9W211_9FUNG</name>